<dbReference type="EMBL" id="CAIIXF020000003">
    <property type="protein sequence ID" value="CAH1780376.1"/>
    <property type="molecule type" value="Genomic_DNA"/>
</dbReference>
<dbReference type="InterPro" id="IPR010255">
    <property type="entry name" value="Haem_peroxidase_sf"/>
</dbReference>
<reference evidence="8" key="1">
    <citation type="submission" date="2022-03" db="EMBL/GenBank/DDBJ databases">
        <authorList>
            <person name="Martin C."/>
        </authorList>
    </citation>
    <scope>NUCLEOTIDE SEQUENCE</scope>
</reference>
<name>A0A8S4NIW4_OWEFU</name>
<dbReference type="OrthoDB" id="9988801at2759"/>
<dbReference type="InterPro" id="IPR019793">
    <property type="entry name" value="Peroxidases_heam-ligand_BS"/>
</dbReference>
<keyword evidence="2" id="KW-0349">Heme</keyword>
<keyword evidence="4" id="KW-0560">Oxidoreductase</keyword>
<dbReference type="GO" id="GO:0004601">
    <property type="term" value="F:peroxidase activity"/>
    <property type="evidence" value="ECO:0007669"/>
    <property type="project" value="UniProtKB-KW"/>
</dbReference>
<comment type="caution">
    <text evidence="8">The sequence shown here is derived from an EMBL/GenBank/DDBJ whole genome shotgun (WGS) entry which is preliminary data.</text>
</comment>
<feature type="non-terminal residue" evidence="8">
    <location>
        <position position="1"/>
    </location>
</feature>
<dbReference type="InterPro" id="IPR044831">
    <property type="entry name" value="Ccp1-like"/>
</dbReference>
<keyword evidence="3" id="KW-0479">Metal-binding</keyword>
<evidence type="ECO:0000313" key="9">
    <source>
        <dbReference type="Proteomes" id="UP000749559"/>
    </source>
</evidence>
<evidence type="ECO:0000256" key="1">
    <source>
        <dbReference type="ARBA" id="ARBA00022559"/>
    </source>
</evidence>
<dbReference type="PANTHER" id="PTHR31356:SF36">
    <property type="entry name" value="L-ASCORBATE PEROXIDASE 3"/>
    <property type="match status" value="1"/>
</dbReference>
<dbReference type="GO" id="GO:0042744">
    <property type="term" value="P:hydrogen peroxide catabolic process"/>
    <property type="evidence" value="ECO:0007669"/>
    <property type="project" value="TreeGrafter"/>
</dbReference>
<dbReference type="Gene3D" id="1.10.420.10">
    <property type="entry name" value="Peroxidase, domain 2"/>
    <property type="match status" value="1"/>
</dbReference>
<dbReference type="PROSITE" id="PS00435">
    <property type="entry name" value="PEROXIDASE_1"/>
    <property type="match status" value="1"/>
</dbReference>
<dbReference type="GO" id="GO:0020037">
    <property type="term" value="F:heme binding"/>
    <property type="evidence" value="ECO:0007669"/>
    <property type="project" value="InterPro"/>
</dbReference>
<keyword evidence="1" id="KW-0575">Peroxidase</keyword>
<dbReference type="Pfam" id="PF00141">
    <property type="entry name" value="peroxidase"/>
    <property type="match status" value="1"/>
</dbReference>
<protein>
    <recommendedName>
        <fullName evidence="7">Plant heme peroxidase family profile domain-containing protein</fullName>
    </recommendedName>
</protein>
<dbReference type="SUPFAM" id="SSF48113">
    <property type="entry name" value="Heme-dependent peroxidases"/>
    <property type="match status" value="1"/>
</dbReference>
<evidence type="ECO:0000256" key="4">
    <source>
        <dbReference type="ARBA" id="ARBA00023002"/>
    </source>
</evidence>
<accession>A0A8S4NIW4</accession>
<evidence type="ECO:0000256" key="3">
    <source>
        <dbReference type="ARBA" id="ARBA00022723"/>
    </source>
</evidence>
<dbReference type="AlphaFoldDB" id="A0A8S4NIW4"/>
<organism evidence="8 9">
    <name type="scientific">Owenia fusiformis</name>
    <name type="common">Polychaete worm</name>
    <dbReference type="NCBI Taxonomy" id="6347"/>
    <lineage>
        <taxon>Eukaryota</taxon>
        <taxon>Metazoa</taxon>
        <taxon>Spiralia</taxon>
        <taxon>Lophotrochozoa</taxon>
        <taxon>Annelida</taxon>
        <taxon>Polychaeta</taxon>
        <taxon>Sedentaria</taxon>
        <taxon>Canalipalpata</taxon>
        <taxon>Sabellida</taxon>
        <taxon>Oweniida</taxon>
        <taxon>Oweniidae</taxon>
        <taxon>Owenia</taxon>
    </lineage>
</organism>
<gene>
    <name evidence="8" type="ORF">OFUS_LOCUS7074</name>
</gene>
<dbReference type="GO" id="GO:0034599">
    <property type="term" value="P:cellular response to oxidative stress"/>
    <property type="evidence" value="ECO:0007669"/>
    <property type="project" value="InterPro"/>
</dbReference>
<keyword evidence="9" id="KW-1185">Reference proteome</keyword>
<evidence type="ECO:0000313" key="8">
    <source>
        <dbReference type="EMBL" id="CAH1780376.1"/>
    </source>
</evidence>
<evidence type="ECO:0000256" key="6">
    <source>
        <dbReference type="RuleBase" id="RU004241"/>
    </source>
</evidence>
<evidence type="ECO:0000256" key="2">
    <source>
        <dbReference type="ARBA" id="ARBA00022617"/>
    </source>
</evidence>
<evidence type="ECO:0000256" key="5">
    <source>
        <dbReference type="ARBA" id="ARBA00023004"/>
    </source>
</evidence>
<dbReference type="Proteomes" id="UP000749559">
    <property type="component" value="Unassembled WGS sequence"/>
</dbReference>
<sequence>TPITTNAFPDAHDGLTETLSFFTNPDGFGFTEDEIVALLGAHTLGRAHGNQASGFQNPWVGDWDGLDNAFYIDMLDTTLGWNQIDVNAGTSNDERWQWVRSDNTKLMLNSDMCLAKNLQLTGAVAGCTYDNCADATTNSKVVEYANDNQLWVDDFAAVFQKMIEHGWNDLEDMV</sequence>
<comment type="similarity">
    <text evidence="6">Belongs to the peroxidase family.</text>
</comment>
<dbReference type="PANTHER" id="PTHR31356">
    <property type="entry name" value="THYLAKOID LUMENAL 29 KDA PROTEIN, CHLOROPLASTIC-RELATED"/>
    <property type="match status" value="1"/>
</dbReference>
<keyword evidence="5" id="KW-0408">Iron</keyword>
<dbReference type="InterPro" id="IPR002016">
    <property type="entry name" value="Haem_peroxidase"/>
</dbReference>
<dbReference type="GO" id="GO:0046872">
    <property type="term" value="F:metal ion binding"/>
    <property type="evidence" value="ECO:0007669"/>
    <property type="project" value="UniProtKB-KW"/>
</dbReference>
<dbReference type="GO" id="GO:0000302">
    <property type="term" value="P:response to reactive oxygen species"/>
    <property type="evidence" value="ECO:0007669"/>
    <property type="project" value="TreeGrafter"/>
</dbReference>
<proteinExistence type="inferred from homology"/>
<feature type="domain" description="Plant heme peroxidase family profile" evidence="7">
    <location>
        <begin position="8"/>
        <end position="124"/>
    </location>
</feature>
<dbReference type="PROSITE" id="PS50231">
    <property type="entry name" value="RICIN_B_LECTIN"/>
    <property type="match status" value="1"/>
</dbReference>
<evidence type="ECO:0000259" key="7">
    <source>
        <dbReference type="Pfam" id="PF00141"/>
    </source>
</evidence>